<keyword evidence="1" id="KW-0472">Membrane</keyword>
<dbReference type="EMBL" id="JAUZEE010000003">
    <property type="protein sequence ID" value="MDP4300340.1"/>
    <property type="molecule type" value="Genomic_DNA"/>
</dbReference>
<sequence length="77" mass="8627">MWTFEHSALAPFAAAIAFIVVMALLGSGLGGWLILLGLVVLCTVAIRWDSARKREQEERDAFLRAFLEKHRRENGEA</sequence>
<evidence type="ECO:0000313" key="3">
    <source>
        <dbReference type="Proteomes" id="UP001235760"/>
    </source>
</evidence>
<proteinExistence type="predicted"/>
<feature type="transmembrane region" description="Helical" evidence="1">
    <location>
        <begin position="12"/>
        <end position="45"/>
    </location>
</feature>
<keyword evidence="3" id="KW-1185">Reference proteome</keyword>
<organism evidence="2 3">
    <name type="scientific">Leptothrix discophora</name>
    <dbReference type="NCBI Taxonomy" id="89"/>
    <lineage>
        <taxon>Bacteria</taxon>
        <taxon>Pseudomonadati</taxon>
        <taxon>Pseudomonadota</taxon>
        <taxon>Betaproteobacteria</taxon>
        <taxon>Burkholderiales</taxon>
        <taxon>Sphaerotilaceae</taxon>
        <taxon>Leptothrix</taxon>
    </lineage>
</organism>
<protein>
    <submittedName>
        <fullName evidence="2">Uncharacterized protein</fullName>
    </submittedName>
</protein>
<keyword evidence="1" id="KW-0812">Transmembrane</keyword>
<accession>A0ABT9G1H4</accession>
<dbReference type="RefSeq" id="WP_305748901.1">
    <property type="nucleotide sequence ID" value="NZ_JAUZEE010000003.1"/>
</dbReference>
<comment type="caution">
    <text evidence="2">The sequence shown here is derived from an EMBL/GenBank/DDBJ whole genome shotgun (WGS) entry which is preliminary data.</text>
</comment>
<reference evidence="2 3" key="1">
    <citation type="submission" date="2023-08" db="EMBL/GenBank/DDBJ databases">
        <authorList>
            <person name="Roldan D.M."/>
            <person name="Menes R.J."/>
        </authorList>
    </citation>
    <scope>NUCLEOTIDE SEQUENCE [LARGE SCALE GENOMIC DNA]</scope>
    <source>
        <strain evidence="2 3">CCM 2812</strain>
    </source>
</reference>
<dbReference type="Proteomes" id="UP001235760">
    <property type="component" value="Unassembled WGS sequence"/>
</dbReference>
<gene>
    <name evidence="2" type="ORF">Q8X39_06795</name>
</gene>
<keyword evidence="1" id="KW-1133">Transmembrane helix</keyword>
<name>A0ABT9G1H4_LEPDI</name>
<evidence type="ECO:0000313" key="2">
    <source>
        <dbReference type="EMBL" id="MDP4300340.1"/>
    </source>
</evidence>
<evidence type="ECO:0000256" key="1">
    <source>
        <dbReference type="SAM" id="Phobius"/>
    </source>
</evidence>